<evidence type="ECO:0000256" key="5">
    <source>
        <dbReference type="ARBA" id="ARBA00022695"/>
    </source>
</evidence>
<evidence type="ECO:0000256" key="8">
    <source>
        <dbReference type="ARBA" id="ARBA00049336"/>
    </source>
</evidence>
<sequence length="292" mass="32409">MKGILLAGGYGTRLYPTTKAVSKQLLPVYDKPLIYYPLSVLMLAGIREILIISSENHIGGYKSLFGDGKEIGLSIEYAVQDKPKGIADAFIIGEEFIGSEDVALILGDNIFYGLQLSKLLMDSVENLNGATVFCASVSDPRSFGVIEFDKNGNVLSIEEKPLNPKSHYAVTGLYFYDNHVIEYAKSLNPSNRGEIEITDLNNIYLRKNKLKAKFFGRGMAWFDSGNCNSLLDASQFIASIQKRQGLYIACIEEIALNKGYIDLSQFKSLIKNYENTEYGDYLISVAKEKEGV</sequence>
<proteinExistence type="inferred from homology"/>
<feature type="domain" description="Nucleotidyl transferase" evidence="9">
    <location>
        <begin position="2"/>
        <end position="238"/>
    </location>
</feature>
<gene>
    <name evidence="10" type="primary">rfbA</name>
    <name evidence="10" type="ORF">F1737_01170</name>
</gene>
<dbReference type="PANTHER" id="PTHR43532:SF1">
    <property type="entry name" value="GLUCOSE-1-PHOSPHATE THYMIDYLYLTRANSFERASE 1"/>
    <property type="match status" value="1"/>
</dbReference>
<evidence type="ECO:0000256" key="7">
    <source>
        <dbReference type="ARBA" id="ARBA00022842"/>
    </source>
</evidence>
<dbReference type="NCBIfam" id="TIGR01207">
    <property type="entry name" value="rmlA"/>
    <property type="match status" value="1"/>
</dbReference>
<dbReference type="InterPro" id="IPR029044">
    <property type="entry name" value="Nucleotide-diphossugar_trans"/>
</dbReference>
<dbReference type="GO" id="GO:0046872">
    <property type="term" value="F:metal ion binding"/>
    <property type="evidence" value="ECO:0007669"/>
    <property type="project" value="UniProtKB-KW"/>
</dbReference>
<dbReference type="FunFam" id="3.90.550.10:FF:000023">
    <property type="entry name" value="Glucose-1-phosphate thymidylyltransferase"/>
    <property type="match status" value="1"/>
</dbReference>
<dbReference type="RefSeq" id="WP_317136960.1">
    <property type="nucleotide sequence ID" value="NZ_CP043875.1"/>
</dbReference>
<protein>
    <recommendedName>
        <fullName evidence="3">glucose-1-phosphate thymidylyltransferase</fullName>
        <ecNumber evidence="3">2.7.7.24</ecNumber>
    </recommendedName>
</protein>
<dbReference type="KEGG" id="mefw:F1737_01170"/>
<evidence type="ECO:0000256" key="4">
    <source>
        <dbReference type="ARBA" id="ARBA00022679"/>
    </source>
</evidence>
<dbReference type="InterPro" id="IPR005835">
    <property type="entry name" value="NTP_transferase_dom"/>
</dbReference>
<evidence type="ECO:0000313" key="11">
    <source>
        <dbReference type="Proteomes" id="UP001301797"/>
    </source>
</evidence>
<keyword evidence="7" id="KW-0460">Magnesium</keyword>
<dbReference type="CDD" id="cd02538">
    <property type="entry name" value="G1P_TT_short"/>
    <property type="match status" value="1"/>
</dbReference>
<keyword evidence="6" id="KW-0479">Metal-binding</keyword>
<name>A0AA97I1P9_9EURY</name>
<keyword evidence="4 10" id="KW-0808">Transferase</keyword>
<dbReference type="GO" id="GO:0008879">
    <property type="term" value="F:glucose-1-phosphate thymidylyltransferase activity"/>
    <property type="evidence" value="ECO:0007669"/>
    <property type="project" value="UniProtKB-EC"/>
</dbReference>
<dbReference type="PANTHER" id="PTHR43532">
    <property type="entry name" value="GLUCOSE-1-PHOSPHATE THYMIDYLYLTRANSFERASE"/>
    <property type="match status" value="1"/>
</dbReference>
<evidence type="ECO:0000256" key="2">
    <source>
        <dbReference type="ARBA" id="ARBA00010480"/>
    </source>
</evidence>
<evidence type="ECO:0000256" key="1">
    <source>
        <dbReference type="ARBA" id="ARBA00001946"/>
    </source>
</evidence>
<dbReference type="InterPro" id="IPR005907">
    <property type="entry name" value="G1P_thy_trans_s"/>
</dbReference>
<dbReference type="Gene3D" id="3.90.550.10">
    <property type="entry name" value="Spore Coat Polysaccharide Biosynthesis Protein SpsA, Chain A"/>
    <property type="match status" value="1"/>
</dbReference>
<comment type="catalytic activity">
    <reaction evidence="8">
        <text>dTTP + alpha-D-glucose 1-phosphate + H(+) = dTDP-alpha-D-glucose + diphosphate</text>
        <dbReference type="Rhea" id="RHEA:15225"/>
        <dbReference type="ChEBI" id="CHEBI:15378"/>
        <dbReference type="ChEBI" id="CHEBI:33019"/>
        <dbReference type="ChEBI" id="CHEBI:37568"/>
        <dbReference type="ChEBI" id="CHEBI:57477"/>
        <dbReference type="ChEBI" id="CHEBI:58601"/>
        <dbReference type="EC" id="2.7.7.24"/>
    </reaction>
</comment>
<comment type="similarity">
    <text evidence="2">Belongs to the glucose-1-phosphate thymidylyltransferase family.</text>
</comment>
<evidence type="ECO:0000313" key="10">
    <source>
        <dbReference type="EMBL" id="WOF15390.1"/>
    </source>
</evidence>
<organism evidence="10 11">
    <name type="scientific">Methanochimaera problematica</name>
    <dbReference type="NCBI Taxonomy" id="2609417"/>
    <lineage>
        <taxon>Archaea</taxon>
        <taxon>Methanobacteriati</taxon>
        <taxon>Methanobacteriota</taxon>
        <taxon>Stenosarchaea group</taxon>
        <taxon>Methanomicrobia</taxon>
        <taxon>Methanomicrobiales</taxon>
        <taxon>Methanomicrobiaceae</taxon>
        <taxon>Methanochimaera</taxon>
    </lineage>
</organism>
<evidence type="ECO:0000259" key="9">
    <source>
        <dbReference type="Pfam" id="PF00483"/>
    </source>
</evidence>
<reference evidence="10 11" key="1">
    <citation type="submission" date="2019-09" db="EMBL/GenBank/DDBJ databases">
        <title>The complete genome of Methanoplanus sp. FWC-SCC4.</title>
        <authorList>
            <person name="Chen S.-C."/>
            <person name="Zhou Y.-Z."/>
            <person name="Lai M.-C."/>
        </authorList>
    </citation>
    <scope>NUCLEOTIDE SEQUENCE [LARGE SCALE GENOMIC DNA]</scope>
    <source>
        <strain evidence="10 11">FWC-SCC4</strain>
    </source>
</reference>
<comment type="cofactor">
    <cofactor evidence="1">
        <name>Mg(2+)</name>
        <dbReference type="ChEBI" id="CHEBI:18420"/>
    </cofactor>
</comment>
<dbReference type="SUPFAM" id="SSF53448">
    <property type="entry name" value="Nucleotide-diphospho-sugar transferases"/>
    <property type="match status" value="1"/>
</dbReference>
<dbReference type="Proteomes" id="UP001301797">
    <property type="component" value="Chromosome"/>
</dbReference>
<dbReference type="GeneID" id="85228738"/>
<evidence type="ECO:0000256" key="6">
    <source>
        <dbReference type="ARBA" id="ARBA00022723"/>
    </source>
</evidence>
<accession>A0AA97I1P9</accession>
<dbReference type="EC" id="2.7.7.24" evidence="3"/>
<keyword evidence="5 10" id="KW-0548">Nucleotidyltransferase</keyword>
<keyword evidence="11" id="KW-1185">Reference proteome</keyword>
<dbReference type="Pfam" id="PF00483">
    <property type="entry name" value="NTP_transferase"/>
    <property type="match status" value="1"/>
</dbReference>
<dbReference type="AlphaFoldDB" id="A0AA97I1P9"/>
<dbReference type="EMBL" id="CP043875">
    <property type="protein sequence ID" value="WOF15390.1"/>
    <property type="molecule type" value="Genomic_DNA"/>
</dbReference>
<evidence type="ECO:0000256" key="3">
    <source>
        <dbReference type="ARBA" id="ARBA00012461"/>
    </source>
</evidence>